<dbReference type="SUPFAM" id="SSF48498">
    <property type="entry name" value="Tetracyclin repressor-like, C-terminal domain"/>
    <property type="match status" value="1"/>
</dbReference>
<dbReference type="Pfam" id="PF00440">
    <property type="entry name" value="TetR_N"/>
    <property type="match status" value="1"/>
</dbReference>
<proteinExistence type="predicted"/>
<dbReference type="PRINTS" id="PR00455">
    <property type="entry name" value="HTHTETR"/>
</dbReference>
<dbReference type="SUPFAM" id="SSF46689">
    <property type="entry name" value="Homeodomain-like"/>
    <property type="match status" value="1"/>
</dbReference>
<dbReference type="InterPro" id="IPR039538">
    <property type="entry name" value="BetI_C"/>
</dbReference>
<dbReference type="InterPro" id="IPR023772">
    <property type="entry name" value="DNA-bd_HTH_TetR-type_CS"/>
</dbReference>
<keyword evidence="4" id="KW-0804">Transcription</keyword>
<name>A0A4R2Q5D1_9PSEU</name>
<dbReference type="PANTHER" id="PTHR30055:SF226">
    <property type="entry name" value="HTH-TYPE TRANSCRIPTIONAL REGULATOR PKSA"/>
    <property type="match status" value="1"/>
</dbReference>
<accession>A0A4R2Q5D1</accession>
<dbReference type="GO" id="GO:0000976">
    <property type="term" value="F:transcription cis-regulatory region binding"/>
    <property type="evidence" value="ECO:0007669"/>
    <property type="project" value="TreeGrafter"/>
</dbReference>
<dbReference type="EMBL" id="SLXQ01000020">
    <property type="protein sequence ID" value="TCP43860.1"/>
    <property type="molecule type" value="Genomic_DNA"/>
</dbReference>
<feature type="domain" description="HTH tetR-type" evidence="6">
    <location>
        <begin position="11"/>
        <end position="71"/>
    </location>
</feature>
<dbReference type="OrthoDB" id="5242390at2"/>
<dbReference type="InterPro" id="IPR036271">
    <property type="entry name" value="Tet_transcr_reg_TetR-rel_C_sf"/>
</dbReference>
<keyword evidence="2" id="KW-0805">Transcription regulation</keyword>
<dbReference type="Gene3D" id="1.10.357.10">
    <property type="entry name" value="Tetracycline Repressor, domain 2"/>
    <property type="match status" value="1"/>
</dbReference>
<feature type="DNA-binding region" description="H-T-H motif" evidence="5">
    <location>
        <begin position="34"/>
        <end position="53"/>
    </location>
</feature>
<reference evidence="7 8" key="1">
    <citation type="submission" date="2019-03" db="EMBL/GenBank/DDBJ databases">
        <title>Genomic Encyclopedia of Type Strains, Phase IV (KMG-IV): sequencing the most valuable type-strain genomes for metagenomic binning, comparative biology and taxonomic classification.</title>
        <authorList>
            <person name="Goeker M."/>
        </authorList>
    </citation>
    <scope>NUCLEOTIDE SEQUENCE [LARGE SCALE GENOMIC DNA]</scope>
    <source>
        <strain evidence="7 8">DSM 45765</strain>
    </source>
</reference>
<evidence type="ECO:0000256" key="5">
    <source>
        <dbReference type="PROSITE-ProRule" id="PRU00335"/>
    </source>
</evidence>
<dbReference type="InterPro" id="IPR009057">
    <property type="entry name" value="Homeodomain-like_sf"/>
</dbReference>
<dbReference type="GO" id="GO:0003700">
    <property type="term" value="F:DNA-binding transcription factor activity"/>
    <property type="evidence" value="ECO:0007669"/>
    <property type="project" value="TreeGrafter"/>
</dbReference>
<protein>
    <submittedName>
        <fullName evidence="7">TetR family transcriptional regulator</fullName>
    </submittedName>
</protein>
<evidence type="ECO:0000256" key="2">
    <source>
        <dbReference type="ARBA" id="ARBA00023015"/>
    </source>
</evidence>
<dbReference type="Proteomes" id="UP000294911">
    <property type="component" value="Unassembled WGS sequence"/>
</dbReference>
<organism evidence="7 8">
    <name type="scientific">Tamaricihabitans halophyticus</name>
    <dbReference type="NCBI Taxonomy" id="1262583"/>
    <lineage>
        <taxon>Bacteria</taxon>
        <taxon>Bacillati</taxon>
        <taxon>Actinomycetota</taxon>
        <taxon>Actinomycetes</taxon>
        <taxon>Pseudonocardiales</taxon>
        <taxon>Pseudonocardiaceae</taxon>
        <taxon>Tamaricihabitans</taxon>
    </lineage>
</organism>
<evidence type="ECO:0000256" key="1">
    <source>
        <dbReference type="ARBA" id="ARBA00022491"/>
    </source>
</evidence>
<dbReference type="RefSeq" id="WP_132880478.1">
    <property type="nucleotide sequence ID" value="NZ_SLXQ01000020.1"/>
</dbReference>
<dbReference type="AlphaFoldDB" id="A0A4R2Q5D1"/>
<keyword evidence="1" id="KW-0678">Repressor</keyword>
<comment type="caution">
    <text evidence="7">The sequence shown here is derived from an EMBL/GenBank/DDBJ whole genome shotgun (WGS) entry which is preliminary data.</text>
</comment>
<evidence type="ECO:0000256" key="3">
    <source>
        <dbReference type="ARBA" id="ARBA00023125"/>
    </source>
</evidence>
<sequence length="200" mass="21771">MARPADPERAAARRAAITDAAGHLFAERGFENTTAAEIARRAGLSAGSVFYYFTDKRALFRAIFERDIPASRELIDRLLAEPDPLPAILALVDALAAEAGEPYAIGIMVELIRQVDRDPELEKVVDETSAIVQDGLITLIERGIRNGDIDGELDPGEAATWVQTVIDAAYLNANPGRDSRPMLRRIVSRFLATPTSGVTR</sequence>
<dbReference type="PROSITE" id="PS50977">
    <property type="entry name" value="HTH_TETR_2"/>
    <property type="match status" value="1"/>
</dbReference>
<dbReference type="InterPro" id="IPR001647">
    <property type="entry name" value="HTH_TetR"/>
</dbReference>
<evidence type="ECO:0000256" key="4">
    <source>
        <dbReference type="ARBA" id="ARBA00023163"/>
    </source>
</evidence>
<evidence type="ECO:0000313" key="8">
    <source>
        <dbReference type="Proteomes" id="UP000294911"/>
    </source>
</evidence>
<keyword evidence="8" id="KW-1185">Reference proteome</keyword>
<gene>
    <name evidence="7" type="ORF">EV191_12014</name>
</gene>
<dbReference type="Pfam" id="PF13977">
    <property type="entry name" value="TetR_C_6"/>
    <property type="match status" value="1"/>
</dbReference>
<dbReference type="PANTHER" id="PTHR30055">
    <property type="entry name" value="HTH-TYPE TRANSCRIPTIONAL REGULATOR RUTR"/>
    <property type="match status" value="1"/>
</dbReference>
<dbReference type="PROSITE" id="PS01081">
    <property type="entry name" value="HTH_TETR_1"/>
    <property type="match status" value="1"/>
</dbReference>
<dbReference type="InterPro" id="IPR050109">
    <property type="entry name" value="HTH-type_TetR-like_transc_reg"/>
</dbReference>
<keyword evidence="3 5" id="KW-0238">DNA-binding</keyword>
<evidence type="ECO:0000259" key="6">
    <source>
        <dbReference type="PROSITE" id="PS50977"/>
    </source>
</evidence>
<evidence type="ECO:0000313" key="7">
    <source>
        <dbReference type="EMBL" id="TCP43860.1"/>
    </source>
</evidence>